<dbReference type="InterPro" id="IPR016161">
    <property type="entry name" value="Ald_DH/histidinol_DH"/>
</dbReference>
<evidence type="ECO:0000256" key="1">
    <source>
        <dbReference type="ARBA" id="ARBA00023002"/>
    </source>
</evidence>
<keyword evidence="1" id="KW-0560">Oxidoreductase</keyword>
<protein>
    <submittedName>
        <fullName evidence="4">Aldehyde dehydrogenase family protein</fullName>
    </submittedName>
</protein>
<reference evidence="4 5" key="1">
    <citation type="submission" date="2024-06" db="EMBL/GenBank/DDBJ databases">
        <title>The Natural Products Discovery Center: Release of the First 8490 Sequenced Strains for Exploring Actinobacteria Biosynthetic Diversity.</title>
        <authorList>
            <person name="Kalkreuter E."/>
            <person name="Kautsar S.A."/>
            <person name="Yang D."/>
            <person name="Bader C.D."/>
            <person name="Teijaro C.N."/>
            <person name="Fluegel L."/>
            <person name="Davis C.M."/>
            <person name="Simpson J.R."/>
            <person name="Lauterbach L."/>
            <person name="Steele A.D."/>
            <person name="Gui C."/>
            <person name="Meng S."/>
            <person name="Li G."/>
            <person name="Viehrig K."/>
            <person name="Ye F."/>
            <person name="Su P."/>
            <person name="Kiefer A.F."/>
            <person name="Nichols A."/>
            <person name="Cepeda A.J."/>
            <person name="Yan W."/>
            <person name="Fan B."/>
            <person name="Jiang Y."/>
            <person name="Adhikari A."/>
            <person name="Zheng C.-J."/>
            <person name="Schuster L."/>
            <person name="Cowan T.M."/>
            <person name="Smanski M.J."/>
            <person name="Chevrette M.G."/>
            <person name="De Carvalho L.P.S."/>
            <person name="Shen B."/>
        </authorList>
    </citation>
    <scope>NUCLEOTIDE SEQUENCE [LARGE SCALE GENOMIC DNA]</scope>
    <source>
        <strain evidence="4 5">NPDC019583</strain>
    </source>
</reference>
<dbReference type="InterPro" id="IPR016163">
    <property type="entry name" value="Ald_DH_C"/>
</dbReference>
<evidence type="ECO:0000313" key="5">
    <source>
        <dbReference type="Proteomes" id="UP001550603"/>
    </source>
</evidence>
<feature type="compositionally biased region" description="Polar residues" evidence="2">
    <location>
        <begin position="1"/>
        <end position="11"/>
    </location>
</feature>
<keyword evidence="5" id="KW-1185">Reference proteome</keyword>
<dbReference type="InterPro" id="IPR016162">
    <property type="entry name" value="Ald_DH_N"/>
</dbReference>
<feature type="domain" description="Aldehyde dehydrogenase" evidence="3">
    <location>
        <begin position="19"/>
        <end position="485"/>
    </location>
</feature>
<dbReference type="Proteomes" id="UP001550603">
    <property type="component" value="Unassembled WGS sequence"/>
</dbReference>
<dbReference type="Gene3D" id="3.40.605.10">
    <property type="entry name" value="Aldehyde Dehydrogenase, Chain A, domain 1"/>
    <property type="match status" value="1"/>
</dbReference>
<dbReference type="Pfam" id="PF00171">
    <property type="entry name" value="Aldedh"/>
    <property type="match status" value="1"/>
</dbReference>
<evidence type="ECO:0000259" key="3">
    <source>
        <dbReference type="Pfam" id="PF00171"/>
    </source>
</evidence>
<accession>A0ABV2Y1Z2</accession>
<gene>
    <name evidence="4" type="ORF">ABZ568_28530</name>
</gene>
<dbReference type="SUPFAM" id="SSF53720">
    <property type="entry name" value="ALDH-like"/>
    <property type="match status" value="1"/>
</dbReference>
<organism evidence="4 5">
    <name type="scientific">Streptomyces olindensis</name>
    <dbReference type="NCBI Taxonomy" id="358823"/>
    <lineage>
        <taxon>Bacteria</taxon>
        <taxon>Bacillati</taxon>
        <taxon>Actinomycetota</taxon>
        <taxon>Actinomycetes</taxon>
        <taxon>Kitasatosporales</taxon>
        <taxon>Streptomycetaceae</taxon>
        <taxon>Streptomyces</taxon>
    </lineage>
</organism>
<comment type="caution">
    <text evidence="4">The sequence shown here is derived from an EMBL/GenBank/DDBJ whole genome shotgun (WGS) entry which is preliminary data.</text>
</comment>
<dbReference type="RefSeq" id="WP_051648378.1">
    <property type="nucleotide sequence ID" value="NZ_JBEYBN010000048.1"/>
</dbReference>
<name>A0ABV2Y1Z2_9ACTN</name>
<dbReference type="InterPro" id="IPR015590">
    <property type="entry name" value="Aldehyde_DH_dom"/>
</dbReference>
<proteinExistence type="predicted"/>
<feature type="region of interest" description="Disordered" evidence="2">
    <location>
        <begin position="1"/>
        <end position="20"/>
    </location>
</feature>
<dbReference type="Gene3D" id="3.40.309.10">
    <property type="entry name" value="Aldehyde Dehydrogenase, Chain A, domain 2"/>
    <property type="match status" value="1"/>
</dbReference>
<dbReference type="PANTHER" id="PTHR11699">
    <property type="entry name" value="ALDEHYDE DEHYDROGENASE-RELATED"/>
    <property type="match status" value="1"/>
</dbReference>
<sequence>MNQVNQATGRQSLFVGGSWEEPDGGHYEVVDPATERTVGWAPEASRDQVLAACAAAREAFGPWSRTSPEERAALLGRAAGVIRENLVAYAELARAETGATTGTARGMQVGVAAARFRRYARVEPAEWAIPPQINEAGPMGRAGVMGALAVRQPVGVVACITSYNNPWANPAGKIAPALAMGNTVVVKPAPQDPLSVYRMAEALEAAGVPPGVVNVVSGRSTGVGEAAVASPDVDMVSFTGSTAVGRRIAEVCGRDMKRQLMELGGKGAAIVFDDADLASAVAGIGTTFSFYSGQICTAPTRVLAQRGVYDRLVEQLAAYARRLKVGDPREPDTVVGPVISAAHRDRVESYLELGRKEGAVVVTGGDRPDLPAGFYVAPALLADCTNDMRVAREEIFGPVVAVIPFDDEEEGVALANDTDYGLIDYVWSGDVARAFRVARRLRAGGVGINTVGRNMEAPFGGFKRSGVGRDVGSYALHAYSEVQAIVWPG</sequence>
<evidence type="ECO:0000313" key="4">
    <source>
        <dbReference type="EMBL" id="MEU2270283.1"/>
    </source>
</evidence>
<evidence type="ECO:0000256" key="2">
    <source>
        <dbReference type="SAM" id="MobiDB-lite"/>
    </source>
</evidence>
<dbReference type="EMBL" id="JBEYBN010000048">
    <property type="protein sequence ID" value="MEU2270283.1"/>
    <property type="molecule type" value="Genomic_DNA"/>
</dbReference>